<reference evidence="1 2" key="1">
    <citation type="submission" date="2015-04" db="EMBL/GenBank/DDBJ databases">
        <title>Lasius niger genome sequencing.</title>
        <authorList>
            <person name="Konorov E.A."/>
            <person name="Nikitin M.A."/>
            <person name="Kirill M.V."/>
            <person name="Chang P."/>
        </authorList>
    </citation>
    <scope>NUCLEOTIDE SEQUENCE [LARGE SCALE GENOMIC DNA]</scope>
    <source>
        <tissue evidence="1">Whole</tissue>
    </source>
</reference>
<accession>A0A0J7N4J5</accession>
<dbReference type="Proteomes" id="UP000036403">
    <property type="component" value="Unassembled WGS sequence"/>
</dbReference>
<dbReference type="EMBL" id="LBMM01010267">
    <property type="protein sequence ID" value="KMQ87565.1"/>
    <property type="molecule type" value="Genomic_DNA"/>
</dbReference>
<evidence type="ECO:0000313" key="1">
    <source>
        <dbReference type="EMBL" id="KMQ87565.1"/>
    </source>
</evidence>
<dbReference type="AlphaFoldDB" id="A0A0J7N4J5"/>
<sequence>MRLPRRRDSCVPLGNNHHAALRMLVGLERRLMCNLPLREYVAFLSESLGHMSFVPTTEICSDGAYYLPHHAVFKSACPADKIRVVFNASHRTFTGFSLTCCFLDRSCSPNYGLY</sequence>
<keyword evidence="2" id="KW-1185">Reference proteome</keyword>
<dbReference type="PaxDb" id="67767-A0A0J7N4J5"/>
<comment type="caution">
    <text evidence="1">The sequence shown here is derived from an EMBL/GenBank/DDBJ whole genome shotgun (WGS) entry which is preliminary data.</text>
</comment>
<organism evidence="1 2">
    <name type="scientific">Lasius niger</name>
    <name type="common">Black garden ant</name>
    <dbReference type="NCBI Taxonomy" id="67767"/>
    <lineage>
        <taxon>Eukaryota</taxon>
        <taxon>Metazoa</taxon>
        <taxon>Ecdysozoa</taxon>
        <taxon>Arthropoda</taxon>
        <taxon>Hexapoda</taxon>
        <taxon>Insecta</taxon>
        <taxon>Pterygota</taxon>
        <taxon>Neoptera</taxon>
        <taxon>Endopterygota</taxon>
        <taxon>Hymenoptera</taxon>
        <taxon>Apocrita</taxon>
        <taxon>Aculeata</taxon>
        <taxon>Formicoidea</taxon>
        <taxon>Formicidae</taxon>
        <taxon>Formicinae</taxon>
        <taxon>Lasius</taxon>
        <taxon>Lasius</taxon>
    </lineage>
</organism>
<protein>
    <submittedName>
        <fullName evidence="1">Bel12-ag transposon polyprotein</fullName>
    </submittedName>
</protein>
<gene>
    <name evidence="1" type="ORF">RF55_13112</name>
</gene>
<name>A0A0J7N4J5_LASNI</name>
<evidence type="ECO:0000313" key="2">
    <source>
        <dbReference type="Proteomes" id="UP000036403"/>
    </source>
</evidence>
<proteinExistence type="predicted"/>